<gene>
    <name evidence="1" type="ORF">GC101_33890</name>
</gene>
<dbReference type="RefSeq" id="WP_171720896.1">
    <property type="nucleotide sequence ID" value="NZ_WHOB01000097.1"/>
</dbReference>
<name>A0ABX1YS09_9BACL</name>
<dbReference type="EMBL" id="WHOB01000097">
    <property type="protein sequence ID" value="NOU83847.1"/>
    <property type="molecule type" value="Genomic_DNA"/>
</dbReference>
<organism evidence="1 2">
    <name type="scientific">Paenibacillus phytohabitans</name>
    <dbReference type="NCBI Taxonomy" id="2654978"/>
    <lineage>
        <taxon>Bacteria</taxon>
        <taxon>Bacillati</taxon>
        <taxon>Bacillota</taxon>
        <taxon>Bacilli</taxon>
        <taxon>Bacillales</taxon>
        <taxon>Paenibacillaceae</taxon>
        <taxon>Paenibacillus</taxon>
    </lineage>
</organism>
<evidence type="ECO:0008006" key="3">
    <source>
        <dbReference type="Google" id="ProtNLM"/>
    </source>
</evidence>
<evidence type="ECO:0000313" key="1">
    <source>
        <dbReference type="EMBL" id="NOU83847.1"/>
    </source>
</evidence>
<keyword evidence="2" id="KW-1185">Reference proteome</keyword>
<sequence>MKLEELKPGLPVQITKGYHAGKTGKVITIGTFEGGPKRIGALVDIAEPVLVIMDPEALEKLLEEPLPPGWEQFEV</sequence>
<evidence type="ECO:0000313" key="2">
    <source>
        <dbReference type="Proteomes" id="UP000596857"/>
    </source>
</evidence>
<protein>
    <recommendedName>
        <fullName evidence="3">KOW domain-containing protein</fullName>
    </recommendedName>
</protein>
<proteinExistence type="predicted"/>
<dbReference type="Proteomes" id="UP000596857">
    <property type="component" value="Unassembled WGS sequence"/>
</dbReference>
<reference evidence="1 2" key="1">
    <citation type="submission" date="2019-10" db="EMBL/GenBank/DDBJ databases">
        <title>Description of Paenibacillus terricola sp. nov.</title>
        <authorList>
            <person name="Carlier A."/>
            <person name="Qi S."/>
        </authorList>
    </citation>
    <scope>NUCLEOTIDE SEQUENCE [LARGE SCALE GENOMIC DNA]</scope>
    <source>
        <strain evidence="1 2">LMG 31459</strain>
    </source>
</reference>
<accession>A0ABX1YS09</accession>
<comment type="caution">
    <text evidence="1">The sequence shown here is derived from an EMBL/GenBank/DDBJ whole genome shotgun (WGS) entry which is preliminary data.</text>
</comment>